<name>A0A0C3D0W9_HEBCY</name>
<sequence>MYLMCRYDISEKPTTTTTPVSLWNTPAHFAVQLEHNVPHDKRLSFGKDSLAINPEEKHFGRIRPVVQAC</sequence>
<dbReference type="Proteomes" id="UP000053424">
    <property type="component" value="Unassembled WGS sequence"/>
</dbReference>
<evidence type="ECO:0000313" key="2">
    <source>
        <dbReference type="Proteomes" id="UP000053424"/>
    </source>
</evidence>
<dbReference type="AlphaFoldDB" id="A0A0C3D0W9"/>
<gene>
    <name evidence="1" type="ORF">M413DRAFT_438885</name>
</gene>
<dbReference type="HOGENOM" id="CLU_2776186_0_0_1"/>
<evidence type="ECO:0000313" key="1">
    <source>
        <dbReference type="EMBL" id="KIM49746.1"/>
    </source>
</evidence>
<dbReference type="EMBL" id="KN831768">
    <property type="protein sequence ID" value="KIM49746.1"/>
    <property type="molecule type" value="Genomic_DNA"/>
</dbReference>
<reference evidence="2" key="2">
    <citation type="submission" date="2015-01" db="EMBL/GenBank/DDBJ databases">
        <title>Evolutionary Origins and Diversification of the Mycorrhizal Mutualists.</title>
        <authorList>
            <consortium name="DOE Joint Genome Institute"/>
            <consortium name="Mycorrhizal Genomics Consortium"/>
            <person name="Kohler A."/>
            <person name="Kuo A."/>
            <person name="Nagy L.G."/>
            <person name="Floudas D."/>
            <person name="Copeland A."/>
            <person name="Barry K.W."/>
            <person name="Cichocki N."/>
            <person name="Veneault-Fourrey C."/>
            <person name="LaButti K."/>
            <person name="Lindquist E.A."/>
            <person name="Lipzen A."/>
            <person name="Lundell T."/>
            <person name="Morin E."/>
            <person name="Murat C."/>
            <person name="Riley R."/>
            <person name="Ohm R."/>
            <person name="Sun H."/>
            <person name="Tunlid A."/>
            <person name="Henrissat B."/>
            <person name="Grigoriev I.V."/>
            <person name="Hibbett D.S."/>
            <person name="Martin F."/>
        </authorList>
    </citation>
    <scope>NUCLEOTIDE SEQUENCE [LARGE SCALE GENOMIC DNA]</scope>
    <source>
        <strain evidence="2">h7</strain>
    </source>
</reference>
<reference evidence="1 2" key="1">
    <citation type="submission" date="2014-04" db="EMBL/GenBank/DDBJ databases">
        <authorList>
            <consortium name="DOE Joint Genome Institute"/>
            <person name="Kuo A."/>
            <person name="Gay G."/>
            <person name="Dore J."/>
            <person name="Kohler A."/>
            <person name="Nagy L.G."/>
            <person name="Floudas D."/>
            <person name="Copeland A."/>
            <person name="Barry K.W."/>
            <person name="Cichocki N."/>
            <person name="Veneault-Fourrey C."/>
            <person name="LaButti K."/>
            <person name="Lindquist E.A."/>
            <person name="Lipzen A."/>
            <person name="Lundell T."/>
            <person name="Morin E."/>
            <person name="Murat C."/>
            <person name="Sun H."/>
            <person name="Tunlid A."/>
            <person name="Henrissat B."/>
            <person name="Grigoriev I.V."/>
            <person name="Hibbett D.S."/>
            <person name="Martin F."/>
            <person name="Nordberg H.P."/>
            <person name="Cantor M.N."/>
            <person name="Hua S.X."/>
        </authorList>
    </citation>
    <scope>NUCLEOTIDE SEQUENCE [LARGE SCALE GENOMIC DNA]</scope>
    <source>
        <strain evidence="2">h7</strain>
    </source>
</reference>
<proteinExistence type="predicted"/>
<protein>
    <submittedName>
        <fullName evidence="1">Uncharacterized protein</fullName>
    </submittedName>
</protein>
<keyword evidence="2" id="KW-1185">Reference proteome</keyword>
<organism evidence="1 2">
    <name type="scientific">Hebeloma cylindrosporum</name>
    <dbReference type="NCBI Taxonomy" id="76867"/>
    <lineage>
        <taxon>Eukaryota</taxon>
        <taxon>Fungi</taxon>
        <taxon>Dikarya</taxon>
        <taxon>Basidiomycota</taxon>
        <taxon>Agaricomycotina</taxon>
        <taxon>Agaricomycetes</taxon>
        <taxon>Agaricomycetidae</taxon>
        <taxon>Agaricales</taxon>
        <taxon>Agaricineae</taxon>
        <taxon>Hymenogastraceae</taxon>
        <taxon>Hebeloma</taxon>
    </lineage>
</organism>
<accession>A0A0C3D0W9</accession>